<name>A0A2N6QQ91_9BACT</name>
<evidence type="ECO:0000256" key="13">
    <source>
        <dbReference type="ARBA" id="ARBA00048811"/>
    </source>
</evidence>
<evidence type="ECO:0000256" key="5">
    <source>
        <dbReference type="ARBA" id="ARBA00011895"/>
    </source>
</evidence>
<dbReference type="CDD" id="cd06223">
    <property type="entry name" value="PRTases_typeI"/>
    <property type="match status" value="1"/>
</dbReference>
<evidence type="ECO:0000256" key="10">
    <source>
        <dbReference type="ARBA" id="ARBA00022726"/>
    </source>
</evidence>
<dbReference type="AlphaFoldDB" id="A0A2N6QQ91"/>
<evidence type="ECO:0000313" key="17">
    <source>
        <dbReference type="EMBL" id="PMC23903.1"/>
    </source>
</evidence>
<evidence type="ECO:0000256" key="15">
    <source>
        <dbReference type="RuleBase" id="RU364099"/>
    </source>
</evidence>
<proteinExistence type="inferred from homology"/>
<dbReference type="GO" id="GO:0032263">
    <property type="term" value="P:GMP salvage"/>
    <property type="evidence" value="ECO:0007669"/>
    <property type="project" value="TreeGrafter"/>
</dbReference>
<keyword evidence="9 15" id="KW-0479">Metal-binding</keyword>
<evidence type="ECO:0000313" key="18">
    <source>
        <dbReference type="Proteomes" id="UP000235564"/>
    </source>
</evidence>
<feature type="domain" description="Phosphoribosyltransferase" evidence="16">
    <location>
        <begin position="20"/>
        <end position="163"/>
    </location>
</feature>
<keyword evidence="7 15" id="KW-0328">Glycosyltransferase</keyword>
<evidence type="ECO:0000256" key="3">
    <source>
        <dbReference type="ARBA" id="ARBA00004669"/>
    </source>
</evidence>
<dbReference type="Gene3D" id="3.40.50.2020">
    <property type="match status" value="1"/>
</dbReference>
<comment type="pathway">
    <text evidence="3 15">Purine metabolism; IMP biosynthesis via salvage pathway; IMP from hypoxanthine: step 1/1.</text>
</comment>
<dbReference type="InterPro" id="IPR029057">
    <property type="entry name" value="PRTase-like"/>
</dbReference>
<keyword evidence="6 15" id="KW-0963">Cytoplasm</keyword>
<dbReference type="InterPro" id="IPR005904">
    <property type="entry name" value="Hxn_phspho_trans"/>
</dbReference>
<dbReference type="UniPathway" id="UPA00591">
    <property type="reaction ID" value="UER00648"/>
</dbReference>
<dbReference type="PANTHER" id="PTHR43340:SF1">
    <property type="entry name" value="HYPOXANTHINE PHOSPHORIBOSYLTRANSFERASE"/>
    <property type="match status" value="1"/>
</dbReference>
<dbReference type="GO" id="GO:0052657">
    <property type="term" value="F:guanine phosphoribosyltransferase activity"/>
    <property type="evidence" value="ECO:0007669"/>
    <property type="project" value="RHEA"/>
</dbReference>
<accession>A0A2N6QQ91</accession>
<comment type="similarity">
    <text evidence="4 15">Belongs to the purine/pyrimidine phosphoribosyltransferase family.</text>
</comment>
<protein>
    <recommendedName>
        <fullName evidence="5 15">Hypoxanthine phosphoribosyltransferase</fullName>
        <ecNumber evidence="5 15">2.4.2.8</ecNumber>
    </recommendedName>
</protein>
<dbReference type="InterPro" id="IPR050408">
    <property type="entry name" value="HGPRT"/>
</dbReference>
<keyword evidence="8 15" id="KW-0808">Transferase</keyword>
<comment type="catalytic activity">
    <reaction evidence="13">
        <text>GMP + diphosphate = guanine + 5-phospho-alpha-D-ribose 1-diphosphate</text>
        <dbReference type="Rhea" id="RHEA:25424"/>
        <dbReference type="ChEBI" id="CHEBI:16235"/>
        <dbReference type="ChEBI" id="CHEBI:33019"/>
        <dbReference type="ChEBI" id="CHEBI:58017"/>
        <dbReference type="ChEBI" id="CHEBI:58115"/>
        <dbReference type="EC" id="2.4.2.8"/>
    </reaction>
    <physiologicalReaction direction="right-to-left" evidence="13">
        <dbReference type="Rhea" id="RHEA:25426"/>
    </physiologicalReaction>
</comment>
<evidence type="ECO:0000256" key="1">
    <source>
        <dbReference type="ARBA" id="ARBA00001946"/>
    </source>
</evidence>
<evidence type="ECO:0000256" key="12">
    <source>
        <dbReference type="ARBA" id="ARBA00022842"/>
    </source>
</evidence>
<evidence type="ECO:0000256" key="4">
    <source>
        <dbReference type="ARBA" id="ARBA00008391"/>
    </source>
</evidence>
<evidence type="ECO:0000256" key="14">
    <source>
        <dbReference type="ARBA" id="ARBA00049402"/>
    </source>
</evidence>
<evidence type="ECO:0000256" key="9">
    <source>
        <dbReference type="ARBA" id="ARBA00022723"/>
    </source>
</evidence>
<comment type="caution">
    <text evidence="17">The sequence shown here is derived from an EMBL/GenBank/DDBJ whole genome shotgun (WGS) entry which is preliminary data.</text>
</comment>
<evidence type="ECO:0000259" key="16">
    <source>
        <dbReference type="Pfam" id="PF00156"/>
    </source>
</evidence>
<comment type="subcellular location">
    <subcellularLocation>
        <location evidence="2 15">Cytoplasm</location>
    </subcellularLocation>
</comment>
<dbReference type="Pfam" id="PF00156">
    <property type="entry name" value="Pribosyltran"/>
    <property type="match status" value="1"/>
</dbReference>
<dbReference type="InterPro" id="IPR000836">
    <property type="entry name" value="PRTase_dom"/>
</dbReference>
<comment type="catalytic activity">
    <reaction evidence="14">
        <text>IMP + diphosphate = hypoxanthine + 5-phospho-alpha-D-ribose 1-diphosphate</text>
        <dbReference type="Rhea" id="RHEA:17973"/>
        <dbReference type="ChEBI" id="CHEBI:17368"/>
        <dbReference type="ChEBI" id="CHEBI:33019"/>
        <dbReference type="ChEBI" id="CHEBI:58017"/>
        <dbReference type="ChEBI" id="CHEBI:58053"/>
        <dbReference type="EC" id="2.4.2.8"/>
    </reaction>
    <physiologicalReaction direction="right-to-left" evidence="14">
        <dbReference type="Rhea" id="RHEA:17975"/>
    </physiologicalReaction>
</comment>
<dbReference type="GO" id="GO:0006178">
    <property type="term" value="P:guanine salvage"/>
    <property type="evidence" value="ECO:0007669"/>
    <property type="project" value="TreeGrafter"/>
</dbReference>
<dbReference type="RefSeq" id="WP_102697553.1">
    <property type="nucleotide sequence ID" value="NZ_CAUPNR010000023.1"/>
</dbReference>
<reference evidence="17 18" key="1">
    <citation type="submission" date="2017-09" db="EMBL/GenBank/DDBJ databases">
        <title>Bacterial strain isolated from the female urinary microbiota.</title>
        <authorList>
            <person name="Thomas-White K."/>
            <person name="Kumar N."/>
            <person name="Forster S."/>
            <person name="Putonti C."/>
            <person name="Lawley T."/>
            <person name="Wolfe A.J."/>
        </authorList>
    </citation>
    <scope>NUCLEOTIDE SEQUENCE [LARGE SCALE GENOMIC DNA]</scope>
    <source>
        <strain evidence="17 18">UMB0536</strain>
    </source>
</reference>
<evidence type="ECO:0000256" key="6">
    <source>
        <dbReference type="ARBA" id="ARBA00022490"/>
    </source>
</evidence>
<dbReference type="Proteomes" id="UP000235564">
    <property type="component" value="Unassembled WGS sequence"/>
</dbReference>
<dbReference type="OrthoDB" id="9802824at2"/>
<evidence type="ECO:0000256" key="7">
    <source>
        <dbReference type="ARBA" id="ARBA00022676"/>
    </source>
</evidence>
<keyword evidence="11 15" id="KW-0547">Nucleotide-binding</keyword>
<dbReference type="EC" id="2.4.2.8" evidence="5 15"/>
<evidence type="ECO:0000256" key="2">
    <source>
        <dbReference type="ARBA" id="ARBA00004496"/>
    </source>
</evidence>
<organism evidence="17 18">
    <name type="scientific">Hoylesella buccalis</name>
    <dbReference type="NCBI Taxonomy" id="28127"/>
    <lineage>
        <taxon>Bacteria</taxon>
        <taxon>Pseudomonadati</taxon>
        <taxon>Bacteroidota</taxon>
        <taxon>Bacteroidia</taxon>
        <taxon>Bacteroidales</taxon>
        <taxon>Prevotellaceae</taxon>
        <taxon>Hoylesella</taxon>
    </lineage>
</organism>
<dbReference type="GO" id="GO:0004422">
    <property type="term" value="F:hypoxanthine phosphoribosyltransferase activity"/>
    <property type="evidence" value="ECO:0007669"/>
    <property type="project" value="InterPro"/>
</dbReference>
<sequence>MRKVTIKDKTFRTFIPEADILERVKAVAEQINTDLAGKEPLFLAVLNGSFVFAADLMRYITIPSEISFVKLASYQGIASTGVIKEVIGLNEDITNRHVVIVEDIVDTGATMRRMIETLGTRGPASIDICTLLLKPGKLSVPLDIKYVAMEIPNDFIVGYGLDYEQQGRNLRDIYTLVEE</sequence>
<dbReference type="GO" id="GO:0005829">
    <property type="term" value="C:cytosol"/>
    <property type="evidence" value="ECO:0007669"/>
    <property type="project" value="TreeGrafter"/>
</dbReference>
<gene>
    <name evidence="17" type="primary">hpt</name>
    <name evidence="17" type="ORF">CJ231_08390</name>
</gene>
<dbReference type="SUPFAM" id="SSF53271">
    <property type="entry name" value="PRTase-like"/>
    <property type="match status" value="1"/>
</dbReference>
<dbReference type="GO" id="GO:0000166">
    <property type="term" value="F:nucleotide binding"/>
    <property type="evidence" value="ECO:0007669"/>
    <property type="project" value="UniProtKB-KW"/>
</dbReference>
<comment type="cofactor">
    <cofactor evidence="1 15">
        <name>Mg(2+)</name>
        <dbReference type="ChEBI" id="CHEBI:18420"/>
    </cofactor>
</comment>
<dbReference type="GO" id="GO:0000287">
    <property type="term" value="F:magnesium ion binding"/>
    <property type="evidence" value="ECO:0007669"/>
    <property type="project" value="TreeGrafter"/>
</dbReference>
<dbReference type="PANTHER" id="PTHR43340">
    <property type="entry name" value="HYPOXANTHINE-GUANINE PHOSPHORIBOSYLTRANSFERASE"/>
    <property type="match status" value="1"/>
</dbReference>
<keyword evidence="12 15" id="KW-0460">Magnesium</keyword>
<evidence type="ECO:0000256" key="8">
    <source>
        <dbReference type="ARBA" id="ARBA00022679"/>
    </source>
</evidence>
<keyword evidence="10 15" id="KW-0660">Purine salvage</keyword>
<dbReference type="EMBL" id="PNGJ01000006">
    <property type="protein sequence ID" value="PMC23903.1"/>
    <property type="molecule type" value="Genomic_DNA"/>
</dbReference>
<dbReference type="NCBIfam" id="TIGR01203">
    <property type="entry name" value="HGPRTase"/>
    <property type="match status" value="1"/>
</dbReference>
<dbReference type="GO" id="GO:0032264">
    <property type="term" value="P:IMP salvage"/>
    <property type="evidence" value="ECO:0007669"/>
    <property type="project" value="UniProtKB-UniPathway"/>
</dbReference>
<evidence type="ECO:0000256" key="11">
    <source>
        <dbReference type="ARBA" id="ARBA00022741"/>
    </source>
</evidence>
<dbReference type="GO" id="GO:0046100">
    <property type="term" value="P:hypoxanthine metabolic process"/>
    <property type="evidence" value="ECO:0007669"/>
    <property type="project" value="TreeGrafter"/>
</dbReference>
<dbReference type="GO" id="GO:0006166">
    <property type="term" value="P:purine ribonucleoside salvage"/>
    <property type="evidence" value="ECO:0007669"/>
    <property type="project" value="UniProtKB-KW"/>
</dbReference>